<dbReference type="OrthoDB" id="2504952at2759"/>
<organism evidence="1 2">
    <name type="scientific">Puccinia sorghi</name>
    <dbReference type="NCBI Taxonomy" id="27349"/>
    <lineage>
        <taxon>Eukaryota</taxon>
        <taxon>Fungi</taxon>
        <taxon>Dikarya</taxon>
        <taxon>Basidiomycota</taxon>
        <taxon>Pucciniomycotina</taxon>
        <taxon>Pucciniomycetes</taxon>
        <taxon>Pucciniales</taxon>
        <taxon>Pucciniaceae</taxon>
        <taxon>Puccinia</taxon>
    </lineage>
</organism>
<keyword evidence="2" id="KW-1185">Reference proteome</keyword>
<evidence type="ECO:0000313" key="2">
    <source>
        <dbReference type="Proteomes" id="UP000037035"/>
    </source>
</evidence>
<name>A0A0L6VSG1_9BASI</name>
<proteinExistence type="predicted"/>
<reference evidence="1 2" key="1">
    <citation type="submission" date="2015-08" db="EMBL/GenBank/DDBJ databases">
        <title>Next Generation Sequencing and Analysis of the Genome of Puccinia sorghi L Schw, the Causal Agent of Maize Common Rust.</title>
        <authorList>
            <person name="Rochi L."/>
            <person name="Burguener G."/>
            <person name="Darino M."/>
            <person name="Turjanski A."/>
            <person name="Kreff E."/>
            <person name="Dieguez M.J."/>
            <person name="Sacco F."/>
        </authorList>
    </citation>
    <scope>NUCLEOTIDE SEQUENCE [LARGE SCALE GENOMIC DNA]</scope>
    <source>
        <strain evidence="1 2">RO10H11247</strain>
    </source>
</reference>
<evidence type="ECO:0000313" key="1">
    <source>
        <dbReference type="EMBL" id="KNZ63557.1"/>
    </source>
</evidence>
<dbReference type="AlphaFoldDB" id="A0A0L6VSG1"/>
<accession>A0A0L6VSG1</accession>
<gene>
    <name evidence="1" type="ORF">VP01_11293g2</name>
</gene>
<sequence>MPFCGITYLLTRLSKIQFTHKLCEWPLIEAHGGNHGTTHKSPPTRFLELFHMSLADFIWLADKLRIELAQDPVGCSQPLSVEAQVGVGLYIPACSWYNLCHHCPCLLHQQGDCRQSFRQICQCSHQSIPVSGG</sequence>
<comment type="caution">
    <text evidence="1">The sequence shown here is derived from an EMBL/GenBank/DDBJ whole genome shotgun (WGS) entry which is preliminary data.</text>
</comment>
<dbReference type="VEuPathDB" id="FungiDB:VP01_11293g2"/>
<dbReference type="Proteomes" id="UP000037035">
    <property type="component" value="Unassembled WGS sequence"/>
</dbReference>
<protein>
    <submittedName>
        <fullName evidence="1">Uncharacterized protein</fullName>
    </submittedName>
</protein>
<dbReference type="EMBL" id="LAVV01001436">
    <property type="protein sequence ID" value="KNZ63557.1"/>
    <property type="molecule type" value="Genomic_DNA"/>
</dbReference>